<reference evidence="1 3" key="1">
    <citation type="journal article" date="2014" name="BMC Genomics">
        <title>Genome sequence of Anopheles sinensis provides insight into genetics basis of mosquito competence for malaria parasites.</title>
        <authorList>
            <person name="Zhou D."/>
            <person name="Zhang D."/>
            <person name="Ding G."/>
            <person name="Shi L."/>
            <person name="Hou Q."/>
            <person name="Ye Y."/>
            <person name="Xu Y."/>
            <person name="Zhou H."/>
            <person name="Xiong C."/>
            <person name="Li S."/>
            <person name="Yu J."/>
            <person name="Hong S."/>
            <person name="Yu X."/>
            <person name="Zou P."/>
            <person name="Chen C."/>
            <person name="Chang X."/>
            <person name="Wang W."/>
            <person name="Lv Y."/>
            <person name="Sun Y."/>
            <person name="Ma L."/>
            <person name="Shen B."/>
            <person name="Zhu C."/>
        </authorList>
    </citation>
    <scope>NUCLEOTIDE SEQUENCE [LARGE SCALE GENOMIC DNA]</scope>
</reference>
<protein>
    <submittedName>
        <fullName evidence="1">AGAP007888-PA-like protein</fullName>
    </submittedName>
</protein>
<sequence>MALSSNIYEQKLYHMFQSHGNGDGSNSLDREALVKLCRTLELKERGHLLVKCLLTDAKTRVSFREFREGLLHILGGNEDSLGGENLQKSTSISINTTEGYGEPYNGCARSDERCTNEDIGQIVDSYHVFTTTWRGPTCGLKQEVRHFMRAHAFLRFSSQRGWQWDARDLDELDCEP</sequence>
<organism evidence="1">
    <name type="scientific">Anopheles sinensis</name>
    <name type="common">Mosquito</name>
    <dbReference type="NCBI Taxonomy" id="74873"/>
    <lineage>
        <taxon>Eukaryota</taxon>
        <taxon>Metazoa</taxon>
        <taxon>Ecdysozoa</taxon>
        <taxon>Arthropoda</taxon>
        <taxon>Hexapoda</taxon>
        <taxon>Insecta</taxon>
        <taxon>Pterygota</taxon>
        <taxon>Neoptera</taxon>
        <taxon>Endopterygota</taxon>
        <taxon>Diptera</taxon>
        <taxon>Nematocera</taxon>
        <taxon>Culicoidea</taxon>
        <taxon>Culicidae</taxon>
        <taxon>Anophelinae</taxon>
        <taxon>Anopheles</taxon>
    </lineage>
</organism>
<accession>A0A084VP52</accession>
<dbReference type="VEuPathDB" id="VectorBase:ASIS006851"/>
<keyword evidence="3" id="KW-1185">Reference proteome</keyword>
<evidence type="ECO:0000313" key="1">
    <source>
        <dbReference type="EMBL" id="KFB39746.1"/>
    </source>
</evidence>
<gene>
    <name evidence="1" type="ORF">ZHAS_00007439</name>
</gene>
<dbReference type="STRING" id="74873.A0A084VP52"/>
<dbReference type="EnsemblMetazoa" id="ASIC007439-RA">
    <property type="protein sequence ID" value="ASIC007439-PA"/>
    <property type="gene ID" value="ASIC007439"/>
</dbReference>
<dbReference type="Proteomes" id="UP000030765">
    <property type="component" value="Unassembled WGS sequence"/>
</dbReference>
<dbReference type="EMBL" id="ATLV01014977">
    <property type="status" value="NOT_ANNOTATED_CDS"/>
    <property type="molecule type" value="Genomic_DNA"/>
</dbReference>
<dbReference type="OrthoDB" id="5799458at2759"/>
<dbReference type="AlphaFoldDB" id="A0A084VP52"/>
<reference evidence="2" key="2">
    <citation type="submission" date="2020-05" db="UniProtKB">
        <authorList>
            <consortium name="EnsemblMetazoa"/>
        </authorList>
    </citation>
    <scope>IDENTIFICATION</scope>
</reference>
<name>A0A084VP52_ANOSI</name>
<evidence type="ECO:0000313" key="2">
    <source>
        <dbReference type="EnsemblMetazoa" id="ASIC007439-PA"/>
    </source>
</evidence>
<proteinExistence type="predicted"/>
<dbReference type="VEuPathDB" id="VectorBase:ASIC007439"/>
<evidence type="ECO:0000313" key="3">
    <source>
        <dbReference type="Proteomes" id="UP000030765"/>
    </source>
</evidence>
<dbReference type="EMBL" id="KE524999">
    <property type="protein sequence ID" value="KFB39746.1"/>
    <property type="molecule type" value="Genomic_DNA"/>
</dbReference>